<protein>
    <submittedName>
        <fullName evidence="5">Major facilitator superfamily domain-containing protein</fullName>
    </submittedName>
</protein>
<dbReference type="InterPro" id="IPR050327">
    <property type="entry name" value="Proton-linked_MCT"/>
</dbReference>
<evidence type="ECO:0000256" key="2">
    <source>
        <dbReference type="ARBA" id="ARBA00006727"/>
    </source>
</evidence>
<feature type="region of interest" description="Disordered" evidence="3">
    <location>
        <begin position="1"/>
        <end position="42"/>
    </location>
</feature>
<evidence type="ECO:0000313" key="5">
    <source>
        <dbReference type="EMBL" id="KAL2845307.1"/>
    </source>
</evidence>
<dbReference type="EMBL" id="JBFXLU010000073">
    <property type="protein sequence ID" value="KAL2845307.1"/>
    <property type="molecule type" value="Genomic_DNA"/>
</dbReference>
<evidence type="ECO:0000256" key="1">
    <source>
        <dbReference type="ARBA" id="ARBA00004141"/>
    </source>
</evidence>
<dbReference type="InterPro" id="IPR011701">
    <property type="entry name" value="MFS"/>
</dbReference>
<evidence type="ECO:0000256" key="3">
    <source>
        <dbReference type="SAM" id="MobiDB-lite"/>
    </source>
</evidence>
<feature type="transmembrane region" description="Helical" evidence="4">
    <location>
        <begin position="177"/>
        <end position="197"/>
    </location>
</feature>
<sequence>MTARRQINHEDPSSSGDSVSQRHSSQKHRELKIPQDTMDSYNDDNYPEGGTKGWLCVFGSFMGLVGSLGLMNSTGTFHAYLESHQLRQHRSDETGWIFGLFTFLTFLCGTQVGPIFDARGPRLLVFLGSILVMAMIVGIGFCYDYWQFILTIGIGTSLIFTPSIAAVGHFFHKKRGLATGIAASGGSLGGVVTPLIFESL</sequence>
<evidence type="ECO:0000313" key="6">
    <source>
        <dbReference type="Proteomes" id="UP001610446"/>
    </source>
</evidence>
<feature type="transmembrane region" description="Helical" evidence="4">
    <location>
        <begin position="54"/>
        <end position="75"/>
    </location>
</feature>
<comment type="similarity">
    <text evidence="2">Belongs to the major facilitator superfamily. Monocarboxylate porter (TC 2.A.1.13) family.</text>
</comment>
<gene>
    <name evidence="5" type="ORF">BJY01DRAFT_247780</name>
</gene>
<accession>A0ABR4K228</accession>
<organism evidence="5 6">
    <name type="scientific">Aspergillus pseudoustus</name>
    <dbReference type="NCBI Taxonomy" id="1810923"/>
    <lineage>
        <taxon>Eukaryota</taxon>
        <taxon>Fungi</taxon>
        <taxon>Dikarya</taxon>
        <taxon>Ascomycota</taxon>
        <taxon>Pezizomycotina</taxon>
        <taxon>Eurotiomycetes</taxon>
        <taxon>Eurotiomycetidae</taxon>
        <taxon>Eurotiales</taxon>
        <taxon>Aspergillaceae</taxon>
        <taxon>Aspergillus</taxon>
        <taxon>Aspergillus subgen. Nidulantes</taxon>
    </lineage>
</organism>
<keyword evidence="4" id="KW-0472">Membrane</keyword>
<dbReference type="InterPro" id="IPR036259">
    <property type="entry name" value="MFS_trans_sf"/>
</dbReference>
<feature type="transmembrane region" description="Helical" evidence="4">
    <location>
        <begin position="95"/>
        <end position="116"/>
    </location>
</feature>
<evidence type="ECO:0000256" key="4">
    <source>
        <dbReference type="SAM" id="Phobius"/>
    </source>
</evidence>
<name>A0ABR4K228_9EURO</name>
<comment type="caution">
    <text evidence="5">The sequence shown here is derived from an EMBL/GenBank/DDBJ whole genome shotgun (WGS) entry which is preliminary data.</text>
</comment>
<proteinExistence type="inferred from homology"/>
<feature type="transmembrane region" description="Helical" evidence="4">
    <location>
        <begin position="123"/>
        <end position="141"/>
    </location>
</feature>
<keyword evidence="6" id="KW-1185">Reference proteome</keyword>
<feature type="transmembrane region" description="Helical" evidence="4">
    <location>
        <begin position="147"/>
        <end position="170"/>
    </location>
</feature>
<dbReference type="PANTHER" id="PTHR11360">
    <property type="entry name" value="MONOCARBOXYLATE TRANSPORTER"/>
    <property type="match status" value="1"/>
</dbReference>
<dbReference type="Proteomes" id="UP001610446">
    <property type="component" value="Unassembled WGS sequence"/>
</dbReference>
<dbReference type="Pfam" id="PF07690">
    <property type="entry name" value="MFS_1"/>
    <property type="match status" value="1"/>
</dbReference>
<keyword evidence="4" id="KW-1133">Transmembrane helix</keyword>
<keyword evidence="4" id="KW-0812">Transmembrane</keyword>
<reference evidence="5 6" key="1">
    <citation type="submission" date="2024-07" db="EMBL/GenBank/DDBJ databases">
        <title>Section-level genome sequencing and comparative genomics of Aspergillus sections Usti and Cavernicolus.</title>
        <authorList>
            <consortium name="Lawrence Berkeley National Laboratory"/>
            <person name="Nybo J.L."/>
            <person name="Vesth T.C."/>
            <person name="Theobald S."/>
            <person name="Frisvad J.C."/>
            <person name="Larsen T.O."/>
            <person name="Kjaerboelling I."/>
            <person name="Rothschild-Mancinelli K."/>
            <person name="Lyhne E.K."/>
            <person name="Kogle M.E."/>
            <person name="Barry K."/>
            <person name="Clum A."/>
            <person name="Na H."/>
            <person name="Ledsgaard L."/>
            <person name="Lin J."/>
            <person name="Lipzen A."/>
            <person name="Kuo A."/>
            <person name="Riley R."/>
            <person name="Mondo S."/>
            <person name="Labutti K."/>
            <person name="Haridas S."/>
            <person name="Pangalinan J."/>
            <person name="Salamov A.A."/>
            <person name="Simmons B.A."/>
            <person name="Magnuson J.K."/>
            <person name="Chen J."/>
            <person name="Drula E."/>
            <person name="Henrissat B."/>
            <person name="Wiebenga A."/>
            <person name="Lubbers R.J."/>
            <person name="Gomes A.C."/>
            <person name="Makela M.R."/>
            <person name="Stajich J."/>
            <person name="Grigoriev I.V."/>
            <person name="Mortensen U.H."/>
            <person name="De Vries R.P."/>
            <person name="Baker S.E."/>
            <person name="Andersen M.R."/>
        </authorList>
    </citation>
    <scope>NUCLEOTIDE SEQUENCE [LARGE SCALE GENOMIC DNA]</scope>
    <source>
        <strain evidence="5 6">CBS 123904</strain>
    </source>
</reference>
<dbReference type="SUPFAM" id="SSF103473">
    <property type="entry name" value="MFS general substrate transporter"/>
    <property type="match status" value="1"/>
</dbReference>
<dbReference type="Gene3D" id="1.20.1250.20">
    <property type="entry name" value="MFS general substrate transporter like domains"/>
    <property type="match status" value="1"/>
</dbReference>
<feature type="compositionally biased region" description="Polar residues" evidence="3">
    <location>
        <begin position="13"/>
        <end position="23"/>
    </location>
</feature>
<comment type="subcellular location">
    <subcellularLocation>
        <location evidence="1">Membrane</location>
        <topology evidence="1">Multi-pass membrane protein</topology>
    </subcellularLocation>
</comment>
<dbReference type="PANTHER" id="PTHR11360:SF177">
    <property type="entry name" value="RIBOFLAVIN TRANSPORTER MCH5"/>
    <property type="match status" value="1"/>
</dbReference>